<dbReference type="InterPro" id="IPR038475">
    <property type="entry name" value="RecG_C_sf"/>
</dbReference>
<proteinExistence type="predicted"/>
<reference evidence="2" key="1">
    <citation type="submission" date="2021-03" db="EMBL/GenBank/DDBJ databases">
        <title>Genome sequencing of Bifidobacterium longum subsp. infantis JCM 7009.</title>
        <authorList>
            <person name="Kim J."/>
        </authorList>
    </citation>
    <scope>NUCLEOTIDE SEQUENCE</scope>
    <source>
        <strain evidence="2">JCM 7009</strain>
    </source>
</reference>
<evidence type="ECO:0000313" key="3">
    <source>
        <dbReference type="Proteomes" id="UP000663618"/>
    </source>
</evidence>
<accession>A0AAX1LKG6</accession>
<protein>
    <submittedName>
        <fullName evidence="2">DNA binding domain-containing protein</fullName>
    </submittedName>
</protein>
<evidence type="ECO:0000313" key="2">
    <source>
        <dbReference type="EMBL" id="QSP97665.1"/>
    </source>
</evidence>
<evidence type="ECO:0000259" key="1">
    <source>
        <dbReference type="Pfam" id="PF04326"/>
    </source>
</evidence>
<dbReference type="PANTHER" id="PTHR30595:SF6">
    <property type="entry name" value="SCHLAFEN ALBA-2 DOMAIN-CONTAINING PROTEIN"/>
    <property type="match status" value="1"/>
</dbReference>
<dbReference type="Proteomes" id="UP000663618">
    <property type="component" value="Chromosome"/>
</dbReference>
<dbReference type="RefSeq" id="WP_206648714.1">
    <property type="nucleotide sequence ID" value="NZ_CP071248.1"/>
</dbReference>
<organism evidence="2 3">
    <name type="scientific">Bifidobacterium longum subsp. infantis</name>
    <dbReference type="NCBI Taxonomy" id="1682"/>
    <lineage>
        <taxon>Bacteria</taxon>
        <taxon>Bacillati</taxon>
        <taxon>Actinomycetota</taxon>
        <taxon>Actinomycetes</taxon>
        <taxon>Bifidobacteriales</taxon>
        <taxon>Bifidobacteriaceae</taxon>
        <taxon>Bifidobacterium</taxon>
    </lineage>
</organism>
<sequence length="487" mass="54982">MPEDYVELVKQLIGHVSETQTIEFKDSNARFEMIGRDIAALANSAIVEGQDYAYMVWGVEDSTHAIIGTSFDPLTAKRGNQELEIWLRVRLSSNAEFRFLSVDVDGKHVVVLRIWPAVGYPVSFDNVEYIRSGTSTQPLQKNSQREQRLWDLTRSGAFEDQIALRWLSRDEVLHKIDWARYFTQTGIPVPEGGSSILHYLVTDNIVKTLDSGQYAVTNLGALLFAANMDDFETVSRKAIRIIRYSGKDRIAATRSKIFLGGYADIDGVIDYIQALLPEQEVIDKGLRVIMNGYPELAIRELVGNMLIHQDLTIRGGGPLVEVFDDRVEFSNPGASLIQVPRLVNDPPQSRNPRLAELARRLHICEEAGSGWDKIIRSCELMQLPAPEIQESRGDAPSMRVRLMQRRPYRDLTVDERLQACYWHACLQYANGNALTNASLRERFGLSTSSSSQISRLIADAISDRLIRPVDADAANKKMRYIPAWVRE</sequence>
<dbReference type="EMBL" id="CP071248">
    <property type="protein sequence ID" value="QSP97665.1"/>
    <property type="molecule type" value="Genomic_DNA"/>
</dbReference>
<dbReference type="InterPro" id="IPR007421">
    <property type="entry name" value="Schlafen_AlbA_2_dom"/>
</dbReference>
<name>A0AAX1LKG6_BIFLI</name>
<dbReference type="Pfam" id="PF13749">
    <property type="entry name" value="HATPase_c_4"/>
    <property type="match status" value="1"/>
</dbReference>
<feature type="domain" description="Schlafen AlbA-2" evidence="1">
    <location>
        <begin position="18"/>
        <end position="139"/>
    </location>
</feature>
<dbReference type="Pfam" id="PF04326">
    <property type="entry name" value="SLFN_AlbA_2"/>
    <property type="match status" value="1"/>
</dbReference>
<dbReference type="PANTHER" id="PTHR30595">
    <property type="entry name" value="GLPR-RELATED TRANSCRIPTIONAL REPRESSOR"/>
    <property type="match status" value="1"/>
</dbReference>
<gene>
    <name evidence="2" type="ORF">BLI009_00310</name>
</gene>
<dbReference type="Gene3D" id="3.30.950.30">
    <property type="entry name" value="Schlafen, AAA domain"/>
    <property type="match status" value="1"/>
</dbReference>
<dbReference type="InterPro" id="IPR038461">
    <property type="entry name" value="Schlafen_AlbA_2_dom_sf"/>
</dbReference>
<dbReference type="AlphaFoldDB" id="A0AAX1LKG6"/>
<dbReference type="Gene3D" id="3.30.565.60">
    <property type="match status" value="1"/>
</dbReference>